<keyword evidence="3" id="KW-1185">Reference proteome</keyword>
<feature type="chain" id="PRO_5015737293" evidence="1">
    <location>
        <begin position="19"/>
        <end position="176"/>
    </location>
</feature>
<dbReference type="Proteomes" id="UP000244064">
    <property type="component" value="Unassembled WGS sequence"/>
</dbReference>
<sequence>MSRLLALLLIALSSPALAQDCPYVPGKSLCGLPLDAGRARFEALLGEPDGELRMGPGRTGLLFGHNFLLVMGNDRVEQVHSWSRSNLDFLDQVRNGRQDNPLHLTLGDFNPWSRSRQQVGLALQSQPPVAADEFSELRVFDGAQFYIEYASVSGDPRELGEWSRFQVEQIRLTLKP</sequence>
<feature type="signal peptide" evidence="1">
    <location>
        <begin position="1"/>
        <end position="18"/>
    </location>
</feature>
<evidence type="ECO:0000256" key="1">
    <source>
        <dbReference type="SAM" id="SignalP"/>
    </source>
</evidence>
<keyword evidence="1" id="KW-0732">Signal</keyword>
<dbReference type="AlphaFoldDB" id="A0A2T5P5Q3"/>
<organism evidence="2 3">
    <name type="scientific">Pseudomonas mangrovi</name>
    <dbReference type="NCBI Taxonomy" id="2161748"/>
    <lineage>
        <taxon>Bacteria</taxon>
        <taxon>Pseudomonadati</taxon>
        <taxon>Pseudomonadota</taxon>
        <taxon>Gammaproteobacteria</taxon>
        <taxon>Pseudomonadales</taxon>
        <taxon>Pseudomonadaceae</taxon>
        <taxon>Pseudomonas</taxon>
    </lineage>
</organism>
<dbReference type="RefSeq" id="WP_108108834.1">
    <property type="nucleotide sequence ID" value="NZ_QASN01000021.1"/>
</dbReference>
<evidence type="ECO:0000313" key="2">
    <source>
        <dbReference type="EMBL" id="PTU73044.1"/>
    </source>
</evidence>
<accession>A0A2T5P5Q3</accession>
<reference evidence="2 3" key="1">
    <citation type="submission" date="2018-04" db="EMBL/GenBank/DDBJ databases">
        <title>Pseudomonas sp. nov., isolated from mangrove soil.</title>
        <authorList>
            <person name="Chen C."/>
        </authorList>
    </citation>
    <scope>NUCLEOTIDE SEQUENCE [LARGE SCALE GENOMIC DNA]</scope>
    <source>
        <strain evidence="2 3">TC-11</strain>
    </source>
</reference>
<proteinExistence type="predicted"/>
<protein>
    <submittedName>
        <fullName evidence="2">Uncharacterized protein</fullName>
    </submittedName>
</protein>
<dbReference type="EMBL" id="QASN01000021">
    <property type="protein sequence ID" value="PTU73044.1"/>
    <property type="molecule type" value="Genomic_DNA"/>
</dbReference>
<evidence type="ECO:0000313" key="3">
    <source>
        <dbReference type="Proteomes" id="UP000244064"/>
    </source>
</evidence>
<name>A0A2T5P5Q3_9PSED</name>
<comment type="caution">
    <text evidence="2">The sequence shown here is derived from an EMBL/GenBank/DDBJ whole genome shotgun (WGS) entry which is preliminary data.</text>
</comment>
<gene>
    <name evidence="2" type="ORF">DBO85_17515</name>
</gene>